<organism evidence="1 3">
    <name type="scientific">Tepidimonas ignava</name>
    <dbReference type="NCBI Taxonomy" id="114249"/>
    <lineage>
        <taxon>Bacteria</taxon>
        <taxon>Pseudomonadati</taxon>
        <taxon>Pseudomonadota</taxon>
        <taxon>Betaproteobacteria</taxon>
        <taxon>Burkholderiales</taxon>
        <taxon>Tepidimonas</taxon>
    </lineage>
</organism>
<dbReference type="Proteomes" id="UP000315577">
    <property type="component" value="Unassembled WGS sequence"/>
</dbReference>
<dbReference type="EMBL" id="SMAH01000020">
    <property type="protein sequence ID" value="TCS94102.1"/>
    <property type="molecule type" value="Genomic_DNA"/>
</dbReference>
<evidence type="ECO:0000313" key="2">
    <source>
        <dbReference type="EMBL" id="TSE18928.1"/>
    </source>
</evidence>
<sequence>MPRLSADQWETIRAEREAGASFPELADKYGVSHQAIQKRAKAEGWGDGTDVAGAIRRKVAEKVAGVVAACNQKKKAEAIDAAAERGAEVVRRHQAEWEDHRARFGSVPADFEDGKLAKISAEMLRIRQEGERRAWGLDEAAGQPAIVIERSYGGGRAA</sequence>
<gene>
    <name evidence="1" type="ORF">EDC36_12024</name>
    <name evidence="2" type="ORF">Tigna_02375</name>
</gene>
<reference evidence="2 4" key="2">
    <citation type="submission" date="2019-07" db="EMBL/GenBank/DDBJ databases">
        <title>Tepidimonas ignava SPS-1037 draft genome.</title>
        <authorList>
            <person name="Da Costa M.S."/>
            <person name="Froufe H.J.C."/>
            <person name="Egas C."/>
            <person name="Albuquerque L."/>
        </authorList>
    </citation>
    <scope>NUCLEOTIDE SEQUENCE [LARGE SCALE GENOMIC DNA]</scope>
    <source>
        <strain evidence="2 4">SPS-1037</strain>
    </source>
</reference>
<evidence type="ECO:0000313" key="3">
    <source>
        <dbReference type="Proteomes" id="UP000295536"/>
    </source>
</evidence>
<keyword evidence="4" id="KW-1185">Reference proteome</keyword>
<proteinExistence type="predicted"/>
<name>A0A4R3L488_9BURK</name>
<dbReference type="OrthoDB" id="8641910at2"/>
<accession>A0A4R3L488</accession>
<evidence type="ECO:0000313" key="4">
    <source>
        <dbReference type="Proteomes" id="UP000315577"/>
    </source>
</evidence>
<protein>
    <submittedName>
        <fullName evidence="1">Uncharacterized protein</fullName>
    </submittedName>
</protein>
<evidence type="ECO:0000313" key="1">
    <source>
        <dbReference type="EMBL" id="TCS94102.1"/>
    </source>
</evidence>
<comment type="caution">
    <text evidence="1">The sequence shown here is derived from an EMBL/GenBank/DDBJ whole genome shotgun (WGS) entry which is preliminary data.</text>
</comment>
<dbReference type="RefSeq" id="WP_132963578.1">
    <property type="nucleotide sequence ID" value="NZ_SMAH01000020.1"/>
</dbReference>
<dbReference type="AlphaFoldDB" id="A0A4R3L488"/>
<dbReference type="EMBL" id="VJNC01000020">
    <property type="protein sequence ID" value="TSE18928.1"/>
    <property type="molecule type" value="Genomic_DNA"/>
</dbReference>
<dbReference type="Proteomes" id="UP000295536">
    <property type="component" value="Unassembled WGS sequence"/>
</dbReference>
<reference evidence="1 3" key="1">
    <citation type="submission" date="2019-03" db="EMBL/GenBank/DDBJ databases">
        <title>Genomic Encyclopedia of Type Strains, Phase IV (KMG-IV): sequencing the most valuable type-strain genomes for metagenomic binning, comparative biology and taxonomic classification.</title>
        <authorList>
            <person name="Goeker M."/>
        </authorList>
    </citation>
    <scope>NUCLEOTIDE SEQUENCE [LARGE SCALE GENOMIC DNA]</scope>
    <source>
        <strain evidence="1 3">DSM 12034</strain>
    </source>
</reference>